<feature type="coiled-coil region" evidence="9">
    <location>
        <begin position="418"/>
        <end position="463"/>
    </location>
</feature>
<evidence type="ECO:0000256" key="5">
    <source>
        <dbReference type="ARBA" id="ARBA00022927"/>
    </source>
</evidence>
<dbReference type="InterPro" id="IPR027267">
    <property type="entry name" value="AH/BAR_dom_sf"/>
</dbReference>
<protein>
    <recommendedName>
        <fullName evidence="11">PX domain-containing protein</fullName>
    </recommendedName>
</protein>
<dbReference type="Gene3D" id="3.30.1520.10">
    <property type="entry name" value="Phox-like domain"/>
    <property type="match status" value="1"/>
</dbReference>
<dbReference type="Gene3D" id="1.20.1270.60">
    <property type="entry name" value="Arfaptin homology (AH) domain/BAR domain"/>
    <property type="match status" value="2"/>
</dbReference>
<dbReference type="InterPro" id="IPR001683">
    <property type="entry name" value="PX_dom"/>
</dbReference>
<dbReference type="AlphaFoldDB" id="A0AAD7UVD8"/>
<dbReference type="PANTHER" id="PTHR46979">
    <property type="entry name" value="SORTING NEXIN-41"/>
    <property type="match status" value="1"/>
</dbReference>
<keyword evidence="5" id="KW-0653">Protein transport</keyword>
<dbReference type="CDD" id="cd06867">
    <property type="entry name" value="PX_SNX41_42"/>
    <property type="match status" value="1"/>
</dbReference>
<evidence type="ECO:0000256" key="7">
    <source>
        <dbReference type="ARBA" id="ARBA00023121"/>
    </source>
</evidence>
<feature type="compositionally biased region" description="Acidic residues" evidence="10">
    <location>
        <begin position="338"/>
        <end position="348"/>
    </location>
</feature>
<dbReference type="RefSeq" id="XP_058339148.1">
    <property type="nucleotide sequence ID" value="XM_058490039.1"/>
</dbReference>
<evidence type="ECO:0000256" key="3">
    <source>
        <dbReference type="ARBA" id="ARBA00022448"/>
    </source>
</evidence>
<dbReference type="InterPro" id="IPR044106">
    <property type="entry name" value="PX_Snx41/Atg20"/>
</dbReference>
<organism evidence="12 13">
    <name type="scientific">Lichtheimia ornata</name>
    <dbReference type="NCBI Taxonomy" id="688661"/>
    <lineage>
        <taxon>Eukaryota</taxon>
        <taxon>Fungi</taxon>
        <taxon>Fungi incertae sedis</taxon>
        <taxon>Mucoromycota</taxon>
        <taxon>Mucoromycotina</taxon>
        <taxon>Mucoromycetes</taxon>
        <taxon>Mucorales</taxon>
        <taxon>Lichtheimiaceae</taxon>
        <taxon>Lichtheimia</taxon>
    </lineage>
</organism>
<dbReference type="Pfam" id="PF09325">
    <property type="entry name" value="Vps5"/>
    <property type="match status" value="1"/>
</dbReference>
<keyword evidence="9" id="KW-0175">Coiled coil</keyword>
<keyword evidence="3" id="KW-0813">Transport</keyword>
<keyword evidence="13" id="KW-1185">Reference proteome</keyword>
<evidence type="ECO:0000313" key="13">
    <source>
        <dbReference type="Proteomes" id="UP001234581"/>
    </source>
</evidence>
<dbReference type="GO" id="GO:0035091">
    <property type="term" value="F:phosphatidylinositol binding"/>
    <property type="evidence" value="ECO:0007669"/>
    <property type="project" value="InterPro"/>
</dbReference>
<accession>A0AAD7UVD8</accession>
<feature type="region of interest" description="Disordered" evidence="10">
    <location>
        <begin position="298"/>
        <end position="379"/>
    </location>
</feature>
<keyword evidence="7" id="KW-0446">Lipid-binding</keyword>
<feature type="compositionally biased region" description="Low complexity" evidence="10">
    <location>
        <begin position="305"/>
        <end position="320"/>
    </location>
</feature>
<evidence type="ECO:0000313" key="12">
    <source>
        <dbReference type="EMBL" id="KAJ8654234.1"/>
    </source>
</evidence>
<dbReference type="GO" id="GO:0005829">
    <property type="term" value="C:cytosol"/>
    <property type="evidence" value="ECO:0007669"/>
    <property type="project" value="GOC"/>
</dbReference>
<gene>
    <name evidence="12" type="ORF">O0I10_010056</name>
</gene>
<dbReference type="SUPFAM" id="SSF64268">
    <property type="entry name" value="PX domain"/>
    <property type="match status" value="1"/>
</dbReference>
<dbReference type="InterPro" id="IPR015404">
    <property type="entry name" value="Vps5_C"/>
</dbReference>
<dbReference type="GeneID" id="83217460"/>
<feature type="domain" description="PX" evidence="11">
    <location>
        <begin position="1"/>
        <end position="130"/>
    </location>
</feature>
<keyword evidence="6" id="KW-0072">Autophagy</keyword>
<proteinExistence type="inferred from homology"/>
<dbReference type="GO" id="GO:0015031">
    <property type="term" value="P:protein transport"/>
    <property type="evidence" value="ECO:0007669"/>
    <property type="project" value="UniProtKB-KW"/>
</dbReference>
<comment type="caution">
    <text evidence="12">The sequence shown here is derived from an EMBL/GenBank/DDBJ whole genome shotgun (WGS) entry which is preliminary data.</text>
</comment>
<feature type="compositionally biased region" description="Polar residues" evidence="10">
    <location>
        <begin position="364"/>
        <end position="379"/>
    </location>
</feature>
<evidence type="ECO:0000259" key="11">
    <source>
        <dbReference type="PROSITE" id="PS50195"/>
    </source>
</evidence>
<dbReference type="PROSITE" id="PS50195">
    <property type="entry name" value="PX"/>
    <property type="match status" value="1"/>
</dbReference>
<dbReference type="InterPro" id="IPR036871">
    <property type="entry name" value="PX_dom_sf"/>
</dbReference>
<dbReference type="PANTHER" id="PTHR46979:SF2">
    <property type="entry name" value="SORTING NEXIN-41"/>
    <property type="match status" value="1"/>
</dbReference>
<dbReference type="SMART" id="SM00312">
    <property type="entry name" value="PX"/>
    <property type="match status" value="1"/>
</dbReference>
<reference evidence="12 13" key="1">
    <citation type="submission" date="2023-03" db="EMBL/GenBank/DDBJ databases">
        <title>Genome sequence of Lichtheimia ornata CBS 291.66.</title>
        <authorList>
            <person name="Mohabir J.T."/>
            <person name="Shea T.P."/>
            <person name="Kurbessoian T."/>
            <person name="Berby B."/>
            <person name="Fontaine J."/>
            <person name="Livny J."/>
            <person name="Gnirke A."/>
            <person name="Stajich J.E."/>
            <person name="Cuomo C.A."/>
        </authorList>
    </citation>
    <scope>NUCLEOTIDE SEQUENCE [LARGE SCALE GENOMIC DNA]</scope>
    <source>
        <strain evidence="12">CBS 291.66</strain>
    </source>
</reference>
<dbReference type="GO" id="GO:0042147">
    <property type="term" value="P:retrograde transport, endosome to Golgi"/>
    <property type="evidence" value="ECO:0007669"/>
    <property type="project" value="InterPro"/>
</dbReference>
<dbReference type="GO" id="GO:0010008">
    <property type="term" value="C:endosome membrane"/>
    <property type="evidence" value="ECO:0007669"/>
    <property type="project" value="UniProtKB-SubCell"/>
</dbReference>
<sequence length="505" mass="57849">MSCACAIGQALQQHGDTITITNAQKQTIDKTTFVVYTVCFQEQVVKRRYSDFDSFRTALTRLYPDVLVPPIPEKHSLSEYTQQVHGKDDQPMIDKRKRMLQRFLLRLAKHPRLCHEHLFHRFLEHSVSWSEVELPPASIDKLPSMHDLKEPNSRFADMETAAEKHADLANTRVDRSQRKALRRMRDLSSDYAELGAAYHMLSQNEADGQIAGAMERISMAADTTCGKTKHMVHELEVSFAEHMQEYAQYTLIAKQVLRYRHAKHAQLELIGVSLTNKKSMLHDLLQTETKAMQIENAMNNNNDTSSSSHSPPLSSSPPLSAHRPTLSAHQPHEHETDPNFDDDDDDHDDDTRSVEDGFSAIEVSPSSPSDPSMTEYPSSLTASAIRASRDRYRKWSSPRKLFNAVSYTLQGMIDVDPEATRRNQINKLKESVAQLEKDQVRVRQELKDISQTIEQELEVFQRQRANDLRTMMIAFAKMHLQFCEENVTTWQKAREQVDEIQTESC</sequence>
<evidence type="ECO:0000256" key="2">
    <source>
        <dbReference type="ARBA" id="ARBA00010883"/>
    </source>
</evidence>
<evidence type="ECO:0000256" key="1">
    <source>
        <dbReference type="ARBA" id="ARBA00004481"/>
    </source>
</evidence>
<evidence type="ECO:0000256" key="8">
    <source>
        <dbReference type="ARBA" id="ARBA00023136"/>
    </source>
</evidence>
<comment type="similarity">
    <text evidence="2">Belongs to the sorting nexin family.</text>
</comment>
<evidence type="ECO:0000256" key="9">
    <source>
        <dbReference type="SAM" id="Coils"/>
    </source>
</evidence>
<evidence type="ECO:0000256" key="10">
    <source>
        <dbReference type="SAM" id="MobiDB-lite"/>
    </source>
</evidence>
<keyword evidence="8" id="KW-0472">Membrane</keyword>
<evidence type="ECO:0000256" key="6">
    <source>
        <dbReference type="ARBA" id="ARBA00023006"/>
    </source>
</evidence>
<dbReference type="Proteomes" id="UP001234581">
    <property type="component" value="Unassembled WGS sequence"/>
</dbReference>
<name>A0AAD7UVD8_9FUNG</name>
<comment type="subcellular location">
    <subcellularLocation>
        <location evidence="1">Endosome membrane</location>
        <topology evidence="1">Peripheral membrane protein</topology>
    </subcellularLocation>
</comment>
<keyword evidence="4" id="KW-0967">Endosome</keyword>
<dbReference type="InterPro" id="IPR051079">
    <property type="entry name" value="Sorting_Nexin_Autophagy"/>
</dbReference>
<dbReference type="GO" id="GO:0006914">
    <property type="term" value="P:autophagy"/>
    <property type="evidence" value="ECO:0007669"/>
    <property type="project" value="UniProtKB-KW"/>
</dbReference>
<dbReference type="Pfam" id="PF00787">
    <property type="entry name" value="PX"/>
    <property type="match status" value="1"/>
</dbReference>
<evidence type="ECO:0000256" key="4">
    <source>
        <dbReference type="ARBA" id="ARBA00022753"/>
    </source>
</evidence>
<dbReference type="EMBL" id="JARTCD010000064">
    <property type="protein sequence ID" value="KAJ8654234.1"/>
    <property type="molecule type" value="Genomic_DNA"/>
</dbReference>